<dbReference type="PROSITE" id="PS00086">
    <property type="entry name" value="CYTOCHROME_P450"/>
    <property type="match status" value="1"/>
</dbReference>
<dbReference type="AlphaFoldDB" id="A0A7G6WYA3"/>
<keyword evidence="9" id="KW-1185">Reference proteome</keyword>
<evidence type="ECO:0000256" key="6">
    <source>
        <dbReference type="ARBA" id="ARBA00023033"/>
    </source>
</evidence>
<dbReference type="Pfam" id="PF00067">
    <property type="entry name" value="p450"/>
    <property type="match status" value="2"/>
</dbReference>
<proteinExistence type="inferred from homology"/>
<dbReference type="Gene3D" id="1.10.630.10">
    <property type="entry name" value="Cytochrome P450"/>
    <property type="match status" value="1"/>
</dbReference>
<evidence type="ECO:0000313" key="8">
    <source>
        <dbReference type="EMBL" id="QNE18968.1"/>
    </source>
</evidence>
<comment type="similarity">
    <text evidence="1 7">Belongs to the cytochrome P450 family.</text>
</comment>
<dbReference type="GO" id="GO:0004497">
    <property type="term" value="F:monooxygenase activity"/>
    <property type="evidence" value="ECO:0007669"/>
    <property type="project" value="UniProtKB-KW"/>
</dbReference>
<reference evidence="8 9" key="2">
    <citation type="journal article" date="2020" name="Microbiol. Resour. Announc.">
        <title>Antarctic desert soil bacteria exhibit high novel natural product potential, evaluated through long-read genome sequencing and comparative genomics.</title>
        <authorList>
            <person name="Benaud N."/>
            <person name="Edwards R.J."/>
            <person name="Amos T.G."/>
            <person name="D'Agostino P.M."/>
            <person name="Gutierrez-Chavez C."/>
            <person name="Montgomery K."/>
            <person name="Nicetic I."/>
            <person name="Ferrari B.C."/>
        </authorList>
    </citation>
    <scope>NUCLEOTIDE SEQUENCE [LARGE SCALE GENOMIC DNA]</scope>
    <source>
        <strain evidence="8 9">SPB151</strain>
    </source>
</reference>
<evidence type="ECO:0000256" key="4">
    <source>
        <dbReference type="ARBA" id="ARBA00023002"/>
    </source>
</evidence>
<dbReference type="KEGG" id="kqi:F1D05_14920"/>
<evidence type="ECO:0000256" key="7">
    <source>
        <dbReference type="RuleBase" id="RU000461"/>
    </source>
</evidence>
<evidence type="ECO:0000313" key="9">
    <source>
        <dbReference type="Proteomes" id="UP000515563"/>
    </source>
</evidence>
<dbReference type="GO" id="GO:0005506">
    <property type="term" value="F:iron ion binding"/>
    <property type="evidence" value="ECO:0007669"/>
    <property type="project" value="InterPro"/>
</dbReference>
<dbReference type="InterPro" id="IPR017972">
    <property type="entry name" value="Cyt_P450_CS"/>
</dbReference>
<organism evidence="8 9">
    <name type="scientific">Kribbella qitaiheensis</name>
    <dbReference type="NCBI Taxonomy" id="1544730"/>
    <lineage>
        <taxon>Bacteria</taxon>
        <taxon>Bacillati</taxon>
        <taxon>Actinomycetota</taxon>
        <taxon>Actinomycetes</taxon>
        <taxon>Propionibacteriales</taxon>
        <taxon>Kribbellaceae</taxon>
        <taxon>Kribbella</taxon>
    </lineage>
</organism>
<dbReference type="FunFam" id="1.10.630.10:FF:000018">
    <property type="entry name" value="Cytochrome P450 monooxygenase"/>
    <property type="match status" value="1"/>
</dbReference>
<dbReference type="InterPro" id="IPR036396">
    <property type="entry name" value="Cyt_P450_sf"/>
</dbReference>
<keyword evidence="3 7" id="KW-0479">Metal-binding</keyword>
<accession>A0A7G6WYA3</accession>
<dbReference type="Proteomes" id="UP000515563">
    <property type="component" value="Chromosome"/>
</dbReference>
<dbReference type="CDD" id="cd20625">
    <property type="entry name" value="CYP164-like"/>
    <property type="match status" value="1"/>
</dbReference>
<protein>
    <submittedName>
        <fullName evidence="8">Cytochrome P450</fullName>
    </submittedName>
</protein>
<keyword evidence="5 7" id="KW-0408">Iron</keyword>
<dbReference type="PANTHER" id="PTHR46696">
    <property type="entry name" value="P450, PUTATIVE (EUROFUNG)-RELATED"/>
    <property type="match status" value="1"/>
</dbReference>
<dbReference type="GO" id="GO:0020037">
    <property type="term" value="F:heme binding"/>
    <property type="evidence" value="ECO:0007669"/>
    <property type="project" value="InterPro"/>
</dbReference>
<keyword evidence="4 7" id="KW-0560">Oxidoreductase</keyword>
<dbReference type="PRINTS" id="PR00359">
    <property type="entry name" value="BP450"/>
</dbReference>
<keyword evidence="2 7" id="KW-0349">Heme</keyword>
<sequence length="423" mass="46860">MSATRRWPTRSRCSWCGEGGMTTAAQVLKGLFSAAGLDDPYQYYAELHQLGPVSLLSGEGPYAAVVTGYEAADQLLRNPRFRVTDDVYTDERSGSGWRDHPLLAVLNNSMMYSNDSRHTQTRRLFHQVFTPRRVVELEPAVTELVDGLMGAMAERFAADGEADFMTEFAYLLPSSVVAALIGIPQSDLSFFRPRVERINDFLDVTGKTDEVLAAADQATVELSEYYRSLLAERRAAPKDDLISQLAAAIDAGEHQVSDDDLISNLLVLFNASFVTTIHLIGNGMQLLLDRPETRQAEIGPFIEEVLRYEAPVQFVARFADEEETVADTVIPAKQLVLVMLGAANRDPSRYKDPEIFDPARTDVKPLSFGAGPHYCLGAALARAEARIAFPRLIERFPSLRTAGPRVRNPQQFLRGYKSMPVAP</sequence>
<evidence type="ECO:0000256" key="5">
    <source>
        <dbReference type="ARBA" id="ARBA00023004"/>
    </source>
</evidence>
<evidence type="ECO:0000256" key="2">
    <source>
        <dbReference type="ARBA" id="ARBA00022617"/>
    </source>
</evidence>
<reference evidence="9" key="1">
    <citation type="submission" date="2019-09" db="EMBL/GenBank/DDBJ databases">
        <title>Antimicrobial potential of Antarctic Bacteria.</title>
        <authorList>
            <person name="Benaud N."/>
            <person name="Edwards R.J."/>
            <person name="Ferrari B.C."/>
        </authorList>
    </citation>
    <scope>NUCLEOTIDE SEQUENCE [LARGE SCALE GENOMIC DNA]</scope>
    <source>
        <strain evidence="9">SPB151</strain>
    </source>
</reference>
<evidence type="ECO:0000256" key="3">
    <source>
        <dbReference type="ARBA" id="ARBA00022723"/>
    </source>
</evidence>
<dbReference type="InterPro" id="IPR001128">
    <property type="entry name" value="Cyt_P450"/>
</dbReference>
<dbReference type="GO" id="GO:0016705">
    <property type="term" value="F:oxidoreductase activity, acting on paired donors, with incorporation or reduction of molecular oxygen"/>
    <property type="evidence" value="ECO:0007669"/>
    <property type="project" value="InterPro"/>
</dbReference>
<keyword evidence="6 7" id="KW-0503">Monooxygenase</keyword>
<dbReference type="SUPFAM" id="SSF48264">
    <property type="entry name" value="Cytochrome P450"/>
    <property type="match status" value="1"/>
</dbReference>
<name>A0A7G6WYA3_9ACTN</name>
<dbReference type="PANTHER" id="PTHR46696:SF1">
    <property type="entry name" value="CYTOCHROME P450 YJIB-RELATED"/>
    <property type="match status" value="1"/>
</dbReference>
<gene>
    <name evidence="8" type="ORF">F1D05_14920</name>
</gene>
<dbReference type="InterPro" id="IPR002397">
    <property type="entry name" value="Cyt_P450_B"/>
</dbReference>
<evidence type="ECO:0000256" key="1">
    <source>
        <dbReference type="ARBA" id="ARBA00010617"/>
    </source>
</evidence>
<dbReference type="EMBL" id="CP043661">
    <property type="protein sequence ID" value="QNE18968.1"/>
    <property type="molecule type" value="Genomic_DNA"/>
</dbReference>